<sequence>MAKYINPFTDWGFKRLFGQEFSKDLLISFLNDLFEGEFQVRDVSFKDKEQLADSKDLRGCIYDVYCETDEGKHFIVEMQNNWTVNFVNRTLCYASKAITNQREKEKSKDKPSFYELVPVYVISFMNFSPHVGEEISQFKSDVMLREKNSEEPFTDKLRFIYLNLPYFTKKAEECVTDFEKWIYVLKHMTTLERIPFETQKKIFKRLAEVADSRCLSKEEMEKYEESQRQVDNYNLGMYSAWLEGNEKGIKQGIEQGIEQGELAKSLDVAKNLLALGMPVSQIMQVTGLTKEQISSL</sequence>
<accession>A0A4Y8VKT6</accession>
<evidence type="ECO:0000313" key="1">
    <source>
        <dbReference type="EMBL" id="TFH81070.1"/>
    </source>
</evidence>
<dbReference type="RefSeq" id="WP_134843437.1">
    <property type="nucleotide sequence ID" value="NZ_SGVY01000018.1"/>
</dbReference>
<dbReference type="OrthoDB" id="9803508at2"/>
<dbReference type="InterPro" id="IPR010106">
    <property type="entry name" value="RpnA"/>
</dbReference>
<proteinExistence type="predicted"/>
<name>A0A4Y8VKT6_9BACT</name>
<dbReference type="AlphaFoldDB" id="A0A4Y8VKT6"/>
<organism evidence="1 2">
    <name type="scientific">Segatella hominis</name>
    <dbReference type="NCBI Taxonomy" id="2518605"/>
    <lineage>
        <taxon>Bacteria</taxon>
        <taxon>Pseudomonadati</taxon>
        <taxon>Bacteroidota</taxon>
        <taxon>Bacteroidia</taxon>
        <taxon>Bacteroidales</taxon>
        <taxon>Prevotellaceae</taxon>
        <taxon>Segatella</taxon>
    </lineage>
</organism>
<keyword evidence="2" id="KW-1185">Reference proteome</keyword>
<dbReference type="PANTHER" id="PTHR41317">
    <property type="entry name" value="PD-(D_E)XK NUCLEASE FAMILY TRANSPOSASE"/>
    <property type="match status" value="1"/>
</dbReference>
<reference evidence="1 2" key="1">
    <citation type="submission" date="2019-02" db="EMBL/GenBank/DDBJ databases">
        <title>Draft Genome Sequence of the Prevotella sp. BCRC 81118, Isolated from Human Feces.</title>
        <authorList>
            <person name="Huang C.-H."/>
        </authorList>
    </citation>
    <scope>NUCLEOTIDE SEQUENCE [LARGE SCALE GENOMIC DNA]</scope>
    <source>
        <strain evidence="1 2">BCRC 81118</strain>
    </source>
</reference>
<dbReference type="GeneID" id="302995294"/>
<dbReference type="NCBIfam" id="TIGR01784">
    <property type="entry name" value="T_den_put_tspse"/>
    <property type="match status" value="1"/>
</dbReference>
<evidence type="ECO:0000313" key="2">
    <source>
        <dbReference type="Proteomes" id="UP000297872"/>
    </source>
</evidence>
<dbReference type="Proteomes" id="UP000297872">
    <property type="component" value="Unassembled WGS sequence"/>
</dbReference>
<dbReference type="PANTHER" id="PTHR41317:SF1">
    <property type="entry name" value="PD-(D_E)XK NUCLEASE FAMILY TRANSPOSASE"/>
    <property type="match status" value="1"/>
</dbReference>
<comment type="caution">
    <text evidence="1">The sequence shown here is derived from an EMBL/GenBank/DDBJ whole genome shotgun (WGS) entry which is preliminary data.</text>
</comment>
<protein>
    <submittedName>
        <fullName evidence="1">Rpn family recombination-promoting nuclease/putative transposase</fullName>
    </submittedName>
</protein>
<dbReference type="Pfam" id="PF12784">
    <property type="entry name" value="PDDEXK_2"/>
    <property type="match status" value="1"/>
</dbReference>
<dbReference type="EMBL" id="SGVY01000018">
    <property type="protein sequence ID" value="TFH81070.1"/>
    <property type="molecule type" value="Genomic_DNA"/>
</dbReference>
<gene>
    <name evidence="1" type="ORF">EXN75_08315</name>
</gene>